<evidence type="ECO:0000256" key="1">
    <source>
        <dbReference type="ARBA" id="ARBA00001946"/>
    </source>
</evidence>
<evidence type="ECO:0000256" key="10">
    <source>
        <dbReference type="SAM" id="Phobius"/>
    </source>
</evidence>
<dbReference type="GO" id="GO:0000287">
    <property type="term" value="F:magnesium ion binding"/>
    <property type="evidence" value="ECO:0007669"/>
    <property type="project" value="InterPro"/>
</dbReference>
<dbReference type="SUPFAM" id="SSF56059">
    <property type="entry name" value="Glutathione synthetase ATP-binding domain-like"/>
    <property type="match status" value="1"/>
</dbReference>
<dbReference type="Proteomes" id="UP000278143">
    <property type="component" value="Unassembled WGS sequence"/>
</dbReference>
<feature type="domain" description="Inositol 1,3,4-trisphosphate 5/6-kinase ATP-grasp" evidence="11">
    <location>
        <begin position="75"/>
        <end position="285"/>
    </location>
</feature>
<evidence type="ECO:0000256" key="5">
    <source>
        <dbReference type="ARBA" id="ARBA00022723"/>
    </source>
</evidence>
<protein>
    <recommendedName>
        <fullName evidence="3">inositol-1,3,4-trisphosphate 5/6-kinase</fullName>
        <ecNumber evidence="3">2.7.1.159</ecNumber>
    </recommendedName>
</protein>
<keyword evidence="7 12" id="KW-0418">Kinase</keyword>
<keyword evidence="4" id="KW-0808">Transferase</keyword>
<keyword evidence="5" id="KW-0479">Metal-binding</keyword>
<keyword evidence="13" id="KW-1185">Reference proteome</keyword>
<keyword evidence="10" id="KW-0472">Membrane</keyword>
<keyword evidence="8" id="KW-0067">ATP-binding</keyword>
<dbReference type="InterPro" id="IPR008656">
    <property type="entry name" value="Inositol_tetrakis-P_1-kinase"/>
</dbReference>
<proteinExistence type="inferred from homology"/>
<dbReference type="OrthoDB" id="25308at2759"/>
<dbReference type="PANTHER" id="PTHR14217">
    <property type="entry name" value="INOSITOL-TETRAKISPHOSPHATE 1-KINASE"/>
    <property type="match status" value="1"/>
</dbReference>
<comment type="similarity">
    <text evidence="2">Belongs to the ITPK1 family.</text>
</comment>
<dbReference type="GO" id="GO:0005524">
    <property type="term" value="F:ATP binding"/>
    <property type="evidence" value="ECO:0007669"/>
    <property type="project" value="UniProtKB-KW"/>
</dbReference>
<sequence length="287" mass="31727">MTSATAPQTAASRRVSCILSPKKILHTDLDRLNAVGHLLDRCDLRLQTIWPGIRPARPRPAVRRAGPVRGSAAQDFKIPPYCIIDPKDADARTRLAQLQFPVLCKPVLASEAPESHHMHLLWSSDDIATAAMADALPDTFTGLLIKDPTLVQQFIDHDGIIFKVYVADDWTSIETRPSMANAQSLPLPQNMYSFDSQRIPTRFCPMSTSTAIGGGGNDGMTYLGVQPHLDEAIWQEKLRAIDRDRIRRIASVIGGALSISLFGFDVIVDAKHGHDYYVVDVNYFPSK</sequence>
<dbReference type="GO" id="GO:0052725">
    <property type="term" value="F:inositol-1,3,4-trisphosphate 6-kinase activity"/>
    <property type="evidence" value="ECO:0007669"/>
    <property type="project" value="InterPro"/>
</dbReference>
<comment type="cofactor">
    <cofactor evidence="1">
        <name>Mg(2+)</name>
        <dbReference type="ChEBI" id="CHEBI:18420"/>
    </cofactor>
</comment>
<dbReference type="GO" id="GO:0047325">
    <property type="term" value="F:inositol-3,4,5,6-tetrakisphosphate 1-kinase activity"/>
    <property type="evidence" value="ECO:0007669"/>
    <property type="project" value="InterPro"/>
</dbReference>
<evidence type="ECO:0000259" key="11">
    <source>
        <dbReference type="Pfam" id="PF05770"/>
    </source>
</evidence>
<dbReference type="Pfam" id="PF05770">
    <property type="entry name" value="Ins134_P3_kin"/>
    <property type="match status" value="1"/>
</dbReference>
<keyword evidence="10" id="KW-0812">Transmembrane</keyword>
<name>A0A4P9Z2N9_9FUNG</name>
<dbReference type="GO" id="GO:0032957">
    <property type="term" value="P:inositol trisphosphate metabolic process"/>
    <property type="evidence" value="ECO:0007669"/>
    <property type="project" value="InterPro"/>
</dbReference>
<dbReference type="GO" id="GO:0005737">
    <property type="term" value="C:cytoplasm"/>
    <property type="evidence" value="ECO:0007669"/>
    <property type="project" value="TreeGrafter"/>
</dbReference>
<dbReference type="AlphaFoldDB" id="A0A4P9Z2N9"/>
<evidence type="ECO:0000256" key="8">
    <source>
        <dbReference type="ARBA" id="ARBA00022840"/>
    </source>
</evidence>
<dbReference type="InterPro" id="IPR040464">
    <property type="entry name" value="InsP(3)kin_ATP-grasp"/>
</dbReference>
<evidence type="ECO:0000313" key="13">
    <source>
        <dbReference type="Proteomes" id="UP000278143"/>
    </source>
</evidence>
<dbReference type="GO" id="GO:0052726">
    <property type="term" value="F:inositol-1,3,4-trisphosphate 5-kinase activity"/>
    <property type="evidence" value="ECO:0007669"/>
    <property type="project" value="InterPro"/>
</dbReference>
<evidence type="ECO:0000256" key="4">
    <source>
        <dbReference type="ARBA" id="ARBA00022679"/>
    </source>
</evidence>
<evidence type="ECO:0000256" key="7">
    <source>
        <dbReference type="ARBA" id="ARBA00022777"/>
    </source>
</evidence>
<reference evidence="13" key="1">
    <citation type="journal article" date="2018" name="Nat. Microbiol.">
        <title>Leveraging single-cell genomics to expand the fungal tree of life.</title>
        <authorList>
            <person name="Ahrendt S.R."/>
            <person name="Quandt C.A."/>
            <person name="Ciobanu D."/>
            <person name="Clum A."/>
            <person name="Salamov A."/>
            <person name="Andreopoulos B."/>
            <person name="Cheng J.F."/>
            <person name="Woyke T."/>
            <person name="Pelin A."/>
            <person name="Henrissat B."/>
            <person name="Reynolds N.K."/>
            <person name="Benny G.L."/>
            <person name="Smith M.E."/>
            <person name="James T.Y."/>
            <person name="Grigoriev I.V."/>
        </authorList>
    </citation>
    <scope>NUCLEOTIDE SEQUENCE [LARGE SCALE GENOMIC DNA]</scope>
    <source>
        <strain evidence="13">Benny S71-1</strain>
    </source>
</reference>
<accession>A0A4P9Z2N9</accession>
<evidence type="ECO:0000256" key="6">
    <source>
        <dbReference type="ARBA" id="ARBA00022741"/>
    </source>
</evidence>
<keyword evidence="6" id="KW-0547">Nucleotide-binding</keyword>
<dbReference type="EC" id="2.7.1.159" evidence="3"/>
<organism evidence="12 13">
    <name type="scientific">Syncephalis pseudoplumigaleata</name>
    <dbReference type="NCBI Taxonomy" id="1712513"/>
    <lineage>
        <taxon>Eukaryota</taxon>
        <taxon>Fungi</taxon>
        <taxon>Fungi incertae sedis</taxon>
        <taxon>Zoopagomycota</taxon>
        <taxon>Zoopagomycotina</taxon>
        <taxon>Zoopagomycetes</taxon>
        <taxon>Zoopagales</taxon>
        <taxon>Piptocephalidaceae</taxon>
        <taxon>Syncephalis</taxon>
    </lineage>
</organism>
<evidence type="ECO:0000256" key="9">
    <source>
        <dbReference type="ARBA" id="ARBA00022842"/>
    </source>
</evidence>
<evidence type="ECO:0000313" key="12">
    <source>
        <dbReference type="EMBL" id="RKP26764.1"/>
    </source>
</evidence>
<keyword evidence="9" id="KW-0460">Magnesium</keyword>
<feature type="transmembrane region" description="Helical" evidence="10">
    <location>
        <begin position="249"/>
        <end position="268"/>
    </location>
</feature>
<evidence type="ECO:0000256" key="3">
    <source>
        <dbReference type="ARBA" id="ARBA00012017"/>
    </source>
</evidence>
<gene>
    <name evidence="12" type="ORF">SYNPS1DRAFT_27558</name>
</gene>
<dbReference type="Gene3D" id="3.30.470.20">
    <property type="entry name" value="ATP-grasp fold, B domain"/>
    <property type="match status" value="1"/>
</dbReference>
<dbReference type="PANTHER" id="PTHR14217:SF1">
    <property type="entry name" value="INOSITOL-TETRAKISPHOSPHATE 1-KINASE"/>
    <property type="match status" value="1"/>
</dbReference>
<dbReference type="EMBL" id="KZ989340">
    <property type="protein sequence ID" value="RKP26764.1"/>
    <property type="molecule type" value="Genomic_DNA"/>
</dbReference>
<evidence type="ECO:0000256" key="2">
    <source>
        <dbReference type="ARBA" id="ARBA00009601"/>
    </source>
</evidence>
<keyword evidence="10" id="KW-1133">Transmembrane helix</keyword>